<dbReference type="Proteomes" id="UP001558101">
    <property type="component" value="Unassembled WGS sequence"/>
</dbReference>
<sequence>MTRILQVLITDQDQFFAIGLKKLLTEHFHPKDITLRFLHHPMSYPLADLIFWASGHSNSMLPRGLLTDRYLSSRLFILTSGDNTPLMDRVLHRAFDRTKPCSVLLAMVEKAICKKPPSSQAEQVAVNNPMALLTPREKEVMYYLSWGLKVRNIANNMQVHEKTISSHKRAAMRKLQLKRTTDLHLWLLNNPMMQTPA</sequence>
<feature type="domain" description="HTH luxR-type" evidence="5">
    <location>
        <begin position="126"/>
        <end position="191"/>
    </location>
</feature>
<reference evidence="6 7" key="1">
    <citation type="submission" date="2024-07" db="EMBL/GenBank/DDBJ databases">
        <title>Genomes of novel Serratia strains from suburban soil.</title>
        <authorList>
            <person name="Markert E.X."/>
            <person name="Severe K."/>
            <person name="Severe L."/>
            <person name="Twing K.I."/>
            <person name="Ward L.M."/>
        </authorList>
    </citation>
    <scope>NUCLEOTIDE SEQUENCE [LARGE SCALE GENOMIC DNA]</scope>
    <source>
        <strain evidence="6 7">3C-UT</strain>
    </source>
</reference>
<keyword evidence="3" id="KW-0010">Activator</keyword>
<dbReference type="Pfam" id="PF00196">
    <property type="entry name" value="GerE"/>
    <property type="match status" value="1"/>
</dbReference>
<dbReference type="EMBL" id="JBFQXQ010000004">
    <property type="protein sequence ID" value="MEX3174707.1"/>
    <property type="molecule type" value="Genomic_DNA"/>
</dbReference>
<dbReference type="PANTHER" id="PTHR44688">
    <property type="entry name" value="DNA-BINDING TRANSCRIPTIONAL ACTIVATOR DEVR_DOSR"/>
    <property type="match status" value="1"/>
</dbReference>
<evidence type="ECO:0000256" key="2">
    <source>
        <dbReference type="ARBA" id="ARBA00023125"/>
    </source>
</evidence>
<dbReference type="Gene3D" id="1.10.10.10">
    <property type="entry name" value="Winged helix-like DNA-binding domain superfamily/Winged helix DNA-binding domain"/>
    <property type="match status" value="1"/>
</dbReference>
<dbReference type="SMART" id="SM00421">
    <property type="entry name" value="HTH_LUXR"/>
    <property type="match status" value="1"/>
</dbReference>
<dbReference type="InterPro" id="IPR000792">
    <property type="entry name" value="Tscrpt_reg_LuxR_C"/>
</dbReference>
<protein>
    <submittedName>
        <fullName evidence="6">Response regulator transcription factor</fullName>
    </submittedName>
</protein>
<proteinExistence type="predicted"/>
<dbReference type="PRINTS" id="PR00038">
    <property type="entry name" value="HTHLUXR"/>
</dbReference>
<dbReference type="CDD" id="cd06170">
    <property type="entry name" value="LuxR_C_like"/>
    <property type="match status" value="1"/>
</dbReference>
<dbReference type="PROSITE" id="PS50043">
    <property type="entry name" value="HTH_LUXR_2"/>
    <property type="match status" value="1"/>
</dbReference>
<evidence type="ECO:0000259" key="5">
    <source>
        <dbReference type="PROSITE" id="PS50043"/>
    </source>
</evidence>
<comment type="caution">
    <text evidence="6">The sequence shown here is derived from an EMBL/GenBank/DDBJ whole genome shotgun (WGS) entry which is preliminary data.</text>
</comment>
<evidence type="ECO:0000313" key="7">
    <source>
        <dbReference type="Proteomes" id="UP001558101"/>
    </source>
</evidence>
<evidence type="ECO:0000313" key="6">
    <source>
        <dbReference type="EMBL" id="MEX3174707.1"/>
    </source>
</evidence>
<name>A0ABV3URS1_9GAMM</name>
<dbReference type="InterPro" id="IPR036388">
    <property type="entry name" value="WH-like_DNA-bd_sf"/>
</dbReference>
<evidence type="ECO:0000256" key="3">
    <source>
        <dbReference type="ARBA" id="ARBA00023159"/>
    </source>
</evidence>
<dbReference type="SUPFAM" id="SSF46894">
    <property type="entry name" value="C-terminal effector domain of the bipartite response regulators"/>
    <property type="match status" value="1"/>
</dbReference>
<evidence type="ECO:0000256" key="1">
    <source>
        <dbReference type="ARBA" id="ARBA00023015"/>
    </source>
</evidence>
<dbReference type="InterPro" id="IPR016032">
    <property type="entry name" value="Sig_transdc_resp-reg_C-effctor"/>
</dbReference>
<keyword evidence="7" id="KW-1185">Reference proteome</keyword>
<keyword evidence="4" id="KW-0804">Transcription</keyword>
<keyword evidence="1" id="KW-0805">Transcription regulation</keyword>
<dbReference type="PROSITE" id="PS00622">
    <property type="entry name" value="HTH_LUXR_1"/>
    <property type="match status" value="1"/>
</dbReference>
<evidence type="ECO:0000256" key="4">
    <source>
        <dbReference type="ARBA" id="ARBA00023163"/>
    </source>
</evidence>
<gene>
    <name evidence="6" type="ORF">AB4M04_21780</name>
</gene>
<accession>A0ABV3URS1</accession>
<keyword evidence="2" id="KW-0238">DNA-binding</keyword>
<organism evidence="6 7">
    <name type="scientific">Serratia quinivorans</name>
    <dbReference type="NCBI Taxonomy" id="137545"/>
    <lineage>
        <taxon>Bacteria</taxon>
        <taxon>Pseudomonadati</taxon>
        <taxon>Pseudomonadota</taxon>
        <taxon>Gammaproteobacteria</taxon>
        <taxon>Enterobacterales</taxon>
        <taxon>Yersiniaceae</taxon>
        <taxon>Serratia</taxon>
    </lineage>
</organism>
<dbReference type="RefSeq" id="WP_368454347.1">
    <property type="nucleotide sequence ID" value="NZ_JBFQXQ010000004.1"/>
</dbReference>
<dbReference type="PANTHER" id="PTHR44688:SF16">
    <property type="entry name" value="DNA-BINDING TRANSCRIPTIONAL ACTIVATOR DEVR_DOSR"/>
    <property type="match status" value="1"/>
</dbReference>